<feature type="transmembrane region" description="Helical" evidence="1">
    <location>
        <begin position="35"/>
        <end position="68"/>
    </location>
</feature>
<reference evidence="2 3" key="1">
    <citation type="submission" date="2016-10" db="EMBL/GenBank/DDBJ databases">
        <authorList>
            <person name="de Groot N.N."/>
        </authorList>
    </citation>
    <scope>NUCLEOTIDE SEQUENCE [LARGE SCALE GENOMIC DNA]</scope>
    <source>
        <strain evidence="2 3">KHGC13</strain>
    </source>
</reference>
<name>A0A1I7H9V0_9FIRM</name>
<sequence length="72" mass="7399">MLSLLLLILFVGILFKITGFVFRIIGVLLGCIFGIFLWLLLAGLAATVFGLGLIAVPVILAVGGAALVNAAS</sequence>
<dbReference type="EMBL" id="FPBT01000014">
    <property type="protein sequence ID" value="SFU57440.1"/>
    <property type="molecule type" value="Genomic_DNA"/>
</dbReference>
<keyword evidence="1" id="KW-0812">Transmembrane</keyword>
<evidence type="ECO:0000313" key="2">
    <source>
        <dbReference type="EMBL" id="SFU57440.1"/>
    </source>
</evidence>
<gene>
    <name evidence="2" type="ORF">SAMN05216508_1144</name>
</gene>
<dbReference type="STRING" id="155865.SAMN05216515_1154"/>
<keyword evidence="3" id="KW-1185">Reference proteome</keyword>
<keyword evidence="1" id="KW-1133">Transmembrane helix</keyword>
<protein>
    <submittedName>
        <fullName evidence="2">Uncharacterized protein</fullName>
    </submittedName>
</protein>
<dbReference type="Proteomes" id="UP000198817">
    <property type="component" value="Unassembled WGS sequence"/>
</dbReference>
<proteinExistence type="predicted"/>
<evidence type="ECO:0000256" key="1">
    <source>
        <dbReference type="SAM" id="Phobius"/>
    </source>
</evidence>
<organism evidence="2 3">
    <name type="scientific">Eubacterium pyruvativorans</name>
    <dbReference type="NCBI Taxonomy" id="155865"/>
    <lineage>
        <taxon>Bacteria</taxon>
        <taxon>Bacillati</taxon>
        <taxon>Bacillota</taxon>
        <taxon>Clostridia</taxon>
        <taxon>Eubacteriales</taxon>
        <taxon>Eubacteriaceae</taxon>
        <taxon>Eubacterium</taxon>
    </lineage>
</organism>
<accession>A0A1I7H9V0</accession>
<dbReference type="GeneID" id="78354627"/>
<dbReference type="AlphaFoldDB" id="A0A1I7H9V0"/>
<dbReference type="RefSeq" id="WP_090163504.1">
    <property type="nucleotide sequence ID" value="NZ_FNBF01000011.1"/>
</dbReference>
<evidence type="ECO:0000313" key="3">
    <source>
        <dbReference type="Proteomes" id="UP000198817"/>
    </source>
</evidence>
<keyword evidence="1" id="KW-0472">Membrane</keyword>